<name>A0A444LH19_9HYPH</name>
<gene>
    <name evidence="1" type="ORF">EPK99_06895</name>
</gene>
<proteinExistence type="predicted"/>
<sequence length="84" mass="9368">MTDPTNGIFDFQQMNVIRDAHRDWCAEQSIDVDSPVGRDAATLMFEAYKAGKTTQAELIEACEAYAEQRRANVRLGSPSIDSRS</sequence>
<organism evidence="1 2">
    <name type="scientific">Neorhizobium lilium</name>
    <dbReference type="NCBI Taxonomy" id="2503024"/>
    <lineage>
        <taxon>Bacteria</taxon>
        <taxon>Pseudomonadati</taxon>
        <taxon>Pseudomonadota</taxon>
        <taxon>Alphaproteobacteria</taxon>
        <taxon>Hyphomicrobiales</taxon>
        <taxon>Rhizobiaceae</taxon>
        <taxon>Rhizobium/Agrobacterium group</taxon>
        <taxon>Neorhizobium</taxon>
    </lineage>
</organism>
<dbReference type="Proteomes" id="UP000287687">
    <property type="component" value="Unassembled WGS sequence"/>
</dbReference>
<reference evidence="1 2" key="1">
    <citation type="submission" date="2019-01" db="EMBL/GenBank/DDBJ databases">
        <title>The draft genome of Rhizobium sp. 24NR.</title>
        <authorList>
            <person name="Liu L."/>
            <person name="Liang L."/>
            <person name="Shi S."/>
            <person name="Xu L."/>
            <person name="Wang X."/>
            <person name="Li L."/>
            <person name="Zhang X."/>
        </authorList>
    </citation>
    <scope>NUCLEOTIDE SEQUENCE [LARGE SCALE GENOMIC DNA]</scope>
    <source>
        <strain evidence="1 2">24NR</strain>
    </source>
</reference>
<protein>
    <submittedName>
        <fullName evidence="1">Uncharacterized protein</fullName>
    </submittedName>
</protein>
<evidence type="ECO:0000313" key="2">
    <source>
        <dbReference type="Proteomes" id="UP000287687"/>
    </source>
</evidence>
<dbReference type="RefSeq" id="WP_128442320.1">
    <property type="nucleotide sequence ID" value="NZ_SBIP01000002.1"/>
</dbReference>
<keyword evidence="2" id="KW-1185">Reference proteome</keyword>
<comment type="caution">
    <text evidence="1">The sequence shown here is derived from an EMBL/GenBank/DDBJ whole genome shotgun (WGS) entry which is preliminary data.</text>
</comment>
<evidence type="ECO:0000313" key="1">
    <source>
        <dbReference type="EMBL" id="RWX78342.1"/>
    </source>
</evidence>
<accession>A0A444LH19</accession>
<dbReference type="AlphaFoldDB" id="A0A444LH19"/>
<dbReference type="EMBL" id="SBIP01000002">
    <property type="protein sequence ID" value="RWX78342.1"/>
    <property type="molecule type" value="Genomic_DNA"/>
</dbReference>
<dbReference type="OrthoDB" id="8420532at2"/>